<protein>
    <submittedName>
        <fullName evidence="3">Uncharacterized protein LOC101857327</fullName>
    </submittedName>
</protein>
<feature type="compositionally biased region" description="Low complexity" evidence="1">
    <location>
        <begin position="365"/>
        <end position="382"/>
    </location>
</feature>
<feature type="compositionally biased region" description="Polar residues" evidence="1">
    <location>
        <begin position="306"/>
        <end position="317"/>
    </location>
</feature>
<accession>A0ABM0JMA9</accession>
<sequence length="459" mass="50249">MRGKKKKQQSTNSRPAQLLSSSSGSDVSDSSGTVATRRISDRITRKSSSGCFDKPFGKRQRFPLLTDSAYDGDEESATTDSTPEKSIPDDPYGLDLMEDVPVVVGGGKKNSKKNSQSQNKPKTMAKRTKKAPAALAPIVPTSTPVLDTGTHHTKRRSLNKNSPSATPEVTPILPVRSPPDSGRSFNTPHNRRSTRKRPYQVDSDTPMLPTHLSCSSQGDSGIVVSPLPKKHSAVVSSKDLNYTKVTKSKKKQTASHAGKRKNNENLTASIEINPKPKRKRNVLSLKSTSETENIIGNKDSPENVRQDSSCFGFTSMDSPVQSTPSTPPSSRKYSKFAKHSKPRTVFPSDKDYRVAKEISLSDSPGDSVLKGDGLDSSGSQLSNPWNSAGRGSPPLFSDEMFSTEADSLEVNKSTYKPYKPVKVKKIVKRNVLKTSKMDEWASNFNMEIAELEKFELNIE</sequence>
<dbReference type="GeneID" id="101857327"/>
<organism evidence="2 3">
    <name type="scientific">Aplysia californica</name>
    <name type="common">California sea hare</name>
    <dbReference type="NCBI Taxonomy" id="6500"/>
    <lineage>
        <taxon>Eukaryota</taxon>
        <taxon>Metazoa</taxon>
        <taxon>Spiralia</taxon>
        <taxon>Lophotrochozoa</taxon>
        <taxon>Mollusca</taxon>
        <taxon>Gastropoda</taxon>
        <taxon>Heterobranchia</taxon>
        <taxon>Euthyneura</taxon>
        <taxon>Tectipleura</taxon>
        <taxon>Aplysiida</taxon>
        <taxon>Aplysioidea</taxon>
        <taxon>Aplysiidae</taxon>
        <taxon>Aplysia</taxon>
    </lineage>
</organism>
<proteinExistence type="predicted"/>
<feature type="compositionally biased region" description="Basic residues" evidence="1">
    <location>
        <begin position="189"/>
        <end position="198"/>
    </location>
</feature>
<evidence type="ECO:0000256" key="1">
    <source>
        <dbReference type="SAM" id="MobiDB-lite"/>
    </source>
</evidence>
<name>A0ABM0JMA9_APLCA</name>
<feature type="compositionally biased region" description="Basic residues" evidence="1">
    <location>
        <begin position="246"/>
        <end position="260"/>
    </location>
</feature>
<gene>
    <name evidence="3" type="primary">LOC101857327</name>
</gene>
<feature type="region of interest" description="Disordered" evidence="1">
    <location>
        <begin position="242"/>
        <end position="390"/>
    </location>
</feature>
<feature type="compositionally biased region" description="Low complexity" evidence="1">
    <location>
        <begin position="113"/>
        <end position="122"/>
    </location>
</feature>
<dbReference type="RefSeq" id="XP_005097026.1">
    <property type="nucleotide sequence ID" value="XM_005096969.3"/>
</dbReference>
<evidence type="ECO:0000313" key="2">
    <source>
        <dbReference type="Proteomes" id="UP000694888"/>
    </source>
</evidence>
<feature type="compositionally biased region" description="Low complexity" evidence="1">
    <location>
        <begin position="318"/>
        <end position="330"/>
    </location>
</feature>
<dbReference type="Proteomes" id="UP000694888">
    <property type="component" value="Unplaced"/>
</dbReference>
<evidence type="ECO:0000313" key="3">
    <source>
        <dbReference type="RefSeq" id="XP_005097026.1"/>
    </source>
</evidence>
<feature type="compositionally biased region" description="Basic residues" evidence="1">
    <location>
        <begin position="332"/>
        <end position="342"/>
    </location>
</feature>
<feature type="compositionally biased region" description="Polar residues" evidence="1">
    <location>
        <begin position="9"/>
        <end position="19"/>
    </location>
</feature>
<feature type="compositionally biased region" description="Low complexity" evidence="1">
    <location>
        <begin position="20"/>
        <end position="32"/>
    </location>
</feature>
<reference evidence="3" key="1">
    <citation type="submission" date="2025-08" db="UniProtKB">
        <authorList>
            <consortium name="RefSeq"/>
        </authorList>
    </citation>
    <scope>IDENTIFICATION</scope>
</reference>
<feature type="compositionally biased region" description="Polar residues" evidence="1">
    <location>
        <begin position="284"/>
        <end position="294"/>
    </location>
</feature>
<keyword evidence="2" id="KW-1185">Reference proteome</keyword>
<feature type="region of interest" description="Disordered" evidence="1">
    <location>
        <begin position="1"/>
        <end position="225"/>
    </location>
</feature>